<comment type="caution">
    <text evidence="2">The sequence shown here is derived from an EMBL/GenBank/DDBJ whole genome shotgun (WGS) entry which is preliminary data.</text>
</comment>
<accession>A0A6A0GQ66</accession>
<dbReference type="Proteomes" id="UP000711488">
    <property type="component" value="Unassembled WGS sequence"/>
</dbReference>
<sequence>MRSAGGQLRTGPSPRRQMSASDLSRPSSAASTVDLSPDDYSAPASAFPIDLETIPRAFPTLYTHSPHSAPLSTLYPHSAPLSTLCPPLHTLHPLPTLCLPLPHSAPTPHTLHPLCLPLPHSAPTPHTLPPTPTLCPTLRPLPTLCPYSALTPHTLHPRSAPTSHPLPTFPTLCLTASVVESLCEWAVESCERLSQVWWRVSAETGNSGQPGEEQQQRALKALMLGAAARAQHALSPLTSSVHSPQMMPPAMAAALAANQGGGGSDKDPRVVAMMQQYTDMLVNMVQQKMAQAQPSPPGPT</sequence>
<gene>
    <name evidence="2" type="ORF">HAZT_HAZT004003</name>
</gene>
<evidence type="ECO:0000313" key="2">
    <source>
        <dbReference type="EMBL" id="KAA0184388.1"/>
    </source>
</evidence>
<protein>
    <submittedName>
        <fullName evidence="2">Uncharacterized protein</fullName>
    </submittedName>
</protein>
<dbReference type="AlphaFoldDB" id="A0A6A0GQ66"/>
<reference evidence="2" key="2">
    <citation type="journal article" date="2018" name="Environ. Sci. Technol.">
        <title>The Toxicogenome of Hyalella azteca: A Model for Sediment Ecotoxicology and Evolutionary Toxicology.</title>
        <authorList>
            <person name="Poynton H.C."/>
            <person name="Hasenbein S."/>
            <person name="Benoit J.B."/>
            <person name="Sepulveda M.S."/>
            <person name="Poelchau M.F."/>
            <person name="Hughes D.S.T."/>
            <person name="Murali S.C."/>
            <person name="Chen S."/>
            <person name="Glastad K.M."/>
            <person name="Goodisman M.A.D."/>
            <person name="Werren J.H."/>
            <person name="Vineis J.H."/>
            <person name="Bowen J.L."/>
            <person name="Friedrich M."/>
            <person name="Jones J."/>
            <person name="Robertson H.M."/>
            <person name="Feyereisen R."/>
            <person name="Mechler-Hickson A."/>
            <person name="Mathers N."/>
            <person name="Lee C.E."/>
            <person name="Colbourne J.K."/>
            <person name="Biales A."/>
            <person name="Johnston J.S."/>
            <person name="Wellborn G.A."/>
            <person name="Rosendale A.J."/>
            <person name="Cridge A.G."/>
            <person name="Munoz-Torres M.C."/>
            <person name="Bain P.A."/>
            <person name="Manny A.R."/>
            <person name="Major K.M."/>
            <person name="Lambert F.N."/>
            <person name="Vulpe C.D."/>
            <person name="Tuck P."/>
            <person name="Blalock B.J."/>
            <person name="Lin Y.Y."/>
            <person name="Smith M.E."/>
            <person name="Ochoa-Acuna H."/>
            <person name="Chen M.M."/>
            <person name="Childers C.P."/>
            <person name="Qu J."/>
            <person name="Dugan S."/>
            <person name="Lee S.L."/>
            <person name="Chao H."/>
            <person name="Dinh H."/>
            <person name="Han Y."/>
            <person name="Doddapaneni H."/>
            <person name="Worley K.C."/>
            <person name="Muzny D.M."/>
            <person name="Gibbs R.A."/>
            <person name="Richards S."/>
        </authorList>
    </citation>
    <scope>NUCLEOTIDE SEQUENCE</scope>
    <source>
        <strain evidence="2">HAZT.00-mixed</strain>
        <tissue evidence="2">Whole organism</tissue>
    </source>
</reference>
<evidence type="ECO:0000256" key="1">
    <source>
        <dbReference type="SAM" id="MobiDB-lite"/>
    </source>
</evidence>
<reference evidence="2" key="1">
    <citation type="submission" date="2014-08" db="EMBL/GenBank/DDBJ databases">
        <authorList>
            <person name="Murali S."/>
            <person name="Richards S."/>
            <person name="Bandaranaike D."/>
            <person name="Bellair M."/>
            <person name="Blankenburg K."/>
            <person name="Chao H."/>
            <person name="Dinh H."/>
            <person name="Doddapaneni H."/>
            <person name="Dugan-Rocha S."/>
            <person name="Elkadiri S."/>
            <person name="Gnanaolivu R."/>
            <person name="Hughes D."/>
            <person name="Lee S."/>
            <person name="Li M."/>
            <person name="Ming W."/>
            <person name="Munidasa M."/>
            <person name="Muniz J."/>
            <person name="Nguyen L."/>
            <person name="Osuji N."/>
            <person name="Pu L.-L."/>
            <person name="Puazo M."/>
            <person name="Skinner E."/>
            <person name="Qu C."/>
            <person name="Quiroz J."/>
            <person name="Raj R."/>
            <person name="Weissenberger G."/>
            <person name="Xin Y."/>
            <person name="Zou X."/>
            <person name="Han Y."/>
            <person name="Worley K."/>
            <person name="Muzny D."/>
            <person name="Gibbs R."/>
        </authorList>
    </citation>
    <scope>NUCLEOTIDE SEQUENCE</scope>
    <source>
        <strain evidence="2">HAZT.00-mixed</strain>
        <tissue evidence="2">Whole organism</tissue>
    </source>
</reference>
<feature type="region of interest" description="Disordered" evidence="1">
    <location>
        <begin position="1"/>
        <end position="37"/>
    </location>
</feature>
<proteinExistence type="predicted"/>
<reference evidence="2" key="3">
    <citation type="submission" date="2019-06" db="EMBL/GenBank/DDBJ databases">
        <authorList>
            <person name="Poynton C."/>
            <person name="Hasenbein S."/>
            <person name="Benoit J.B."/>
            <person name="Sepulveda M.S."/>
            <person name="Poelchau M.F."/>
            <person name="Murali S.C."/>
            <person name="Chen S."/>
            <person name="Glastad K.M."/>
            <person name="Werren J.H."/>
            <person name="Vineis J.H."/>
            <person name="Bowen J.L."/>
            <person name="Friedrich M."/>
            <person name="Jones J."/>
            <person name="Robertson H.M."/>
            <person name="Feyereisen R."/>
            <person name="Mechler-Hickson A."/>
            <person name="Mathers N."/>
            <person name="Lee C.E."/>
            <person name="Colbourne J.K."/>
            <person name="Biales A."/>
            <person name="Johnston J.S."/>
            <person name="Wellborn G.A."/>
            <person name="Rosendale A.J."/>
            <person name="Cridge A.G."/>
            <person name="Munoz-Torres M.C."/>
            <person name="Bain P.A."/>
            <person name="Manny A.R."/>
            <person name="Major K.M."/>
            <person name="Lambert F.N."/>
            <person name="Vulpe C.D."/>
            <person name="Tuck P."/>
            <person name="Blalock B.J."/>
            <person name="Lin Y.-Y."/>
            <person name="Smith M.E."/>
            <person name="Ochoa-Acuna H."/>
            <person name="Chen M.-J.M."/>
            <person name="Childers C.P."/>
            <person name="Qu J."/>
            <person name="Dugan S."/>
            <person name="Lee S.L."/>
            <person name="Chao H."/>
            <person name="Dinh H."/>
            <person name="Han Y."/>
            <person name="Doddapaneni H."/>
            <person name="Worley K.C."/>
            <person name="Muzny D.M."/>
            <person name="Gibbs R.A."/>
            <person name="Richards S."/>
        </authorList>
    </citation>
    <scope>NUCLEOTIDE SEQUENCE</scope>
    <source>
        <strain evidence="2">HAZT.00-mixed</strain>
        <tissue evidence="2">Whole organism</tissue>
    </source>
</reference>
<name>A0A6A0GQ66_HYAAZ</name>
<organism evidence="2">
    <name type="scientific">Hyalella azteca</name>
    <name type="common">Amphipod</name>
    <dbReference type="NCBI Taxonomy" id="294128"/>
    <lineage>
        <taxon>Eukaryota</taxon>
        <taxon>Metazoa</taxon>
        <taxon>Ecdysozoa</taxon>
        <taxon>Arthropoda</taxon>
        <taxon>Crustacea</taxon>
        <taxon>Multicrustacea</taxon>
        <taxon>Malacostraca</taxon>
        <taxon>Eumalacostraca</taxon>
        <taxon>Peracarida</taxon>
        <taxon>Amphipoda</taxon>
        <taxon>Senticaudata</taxon>
        <taxon>Talitrida</taxon>
        <taxon>Talitroidea</taxon>
        <taxon>Hyalellidae</taxon>
        <taxon>Hyalella</taxon>
    </lineage>
</organism>
<dbReference type="EMBL" id="JQDR03016986">
    <property type="protein sequence ID" value="KAA0184388.1"/>
    <property type="molecule type" value="Genomic_DNA"/>
</dbReference>
<feature type="compositionally biased region" description="Polar residues" evidence="1">
    <location>
        <begin position="16"/>
        <end position="34"/>
    </location>
</feature>